<keyword evidence="8" id="KW-1185">Reference proteome</keyword>
<feature type="non-terminal residue" evidence="7">
    <location>
        <position position="1"/>
    </location>
</feature>
<feature type="domain" description="NADH-ubiquinone oxidoreductase 51kDa subunit FMN-binding" evidence="6">
    <location>
        <begin position="139"/>
        <end position="310"/>
    </location>
</feature>
<protein>
    <recommendedName>
        <fullName evidence="6">NADH-ubiquinone oxidoreductase 51kDa subunit FMN-binding domain-containing protein</fullName>
    </recommendedName>
</protein>
<keyword evidence="5" id="KW-0812">Transmembrane</keyword>
<evidence type="ECO:0000256" key="4">
    <source>
        <dbReference type="ARBA" id="ARBA00023014"/>
    </source>
</evidence>
<evidence type="ECO:0000256" key="1">
    <source>
        <dbReference type="ARBA" id="ARBA00022485"/>
    </source>
</evidence>
<dbReference type="EMBL" id="LR919522">
    <property type="protein sequence ID" value="CAD7255230.1"/>
    <property type="molecule type" value="Genomic_DNA"/>
</dbReference>
<dbReference type="AlphaFoldDB" id="A0A7R9FU20"/>
<dbReference type="InterPro" id="IPR036249">
    <property type="entry name" value="Thioredoxin-like_sf"/>
</dbReference>
<dbReference type="InterPro" id="IPR011538">
    <property type="entry name" value="Nuo51_FMN-bd"/>
</dbReference>
<dbReference type="SUPFAM" id="SSF52833">
    <property type="entry name" value="Thioredoxin-like"/>
    <property type="match status" value="1"/>
</dbReference>
<dbReference type="OrthoDB" id="10264608at2759"/>
<dbReference type="GO" id="GO:0008137">
    <property type="term" value="F:NADH dehydrogenase (ubiquinone) activity"/>
    <property type="evidence" value="ECO:0007669"/>
    <property type="project" value="InterPro"/>
</dbReference>
<evidence type="ECO:0000313" key="8">
    <source>
        <dbReference type="Proteomes" id="UP000677054"/>
    </source>
</evidence>
<keyword evidence="4" id="KW-0411">Iron-sulfur</keyword>
<evidence type="ECO:0000313" key="7">
    <source>
        <dbReference type="EMBL" id="CAD7255230.1"/>
    </source>
</evidence>
<accession>A0A7R9FU20</accession>
<keyword evidence="2" id="KW-0479">Metal-binding</keyword>
<evidence type="ECO:0000256" key="5">
    <source>
        <dbReference type="SAM" id="Phobius"/>
    </source>
</evidence>
<dbReference type="Pfam" id="PF01512">
    <property type="entry name" value="Complex1_51K"/>
    <property type="match status" value="1"/>
</dbReference>
<keyword evidence="3" id="KW-0408">Iron</keyword>
<evidence type="ECO:0000256" key="3">
    <source>
        <dbReference type="ARBA" id="ARBA00023004"/>
    </source>
</evidence>
<evidence type="ECO:0000259" key="6">
    <source>
        <dbReference type="Pfam" id="PF01512"/>
    </source>
</evidence>
<dbReference type="InterPro" id="IPR001949">
    <property type="entry name" value="NADH-UbQ_OxRdtase_51kDa_CS"/>
</dbReference>
<dbReference type="Gene3D" id="3.40.50.11540">
    <property type="entry name" value="NADH-ubiquinone oxidoreductase 51kDa subunit"/>
    <property type="match status" value="1"/>
</dbReference>
<sequence>TALARQQGYAAVRKALEEAAGATTGSVSKSGEFGVFATTCVGLSDQEPAMLVDDVVFTRLTPAKVQSVVEQLKAGKSAAEIANPAQHPANTQAYVDALVHGEVQQADAVYFAPEEDLAAPVEVLKAMLQKTPQALLNEIKDAGILGRGGAGFPAGYKWQLVRDTPAAHKYIICNADEGEPGTFKDRVLMTRKPELVFLGMVCAAWVVGAQLGVYYLRYEYRYIQAYLEAVLQRMRSSNCLGKSIVGKEGFDFDIRIQLGAGAYVCGDESALLESMEGRRGSPRVKPPLPAVKGYLGHPTVVNNVETYAAAARVVEKGVQWFKNMGTERSSGTRLISVSGDCARPGVYEVQWGITLRTLLDLVGAQDAVAVQVSGASG</sequence>
<dbReference type="GO" id="GO:0010181">
    <property type="term" value="F:FMN binding"/>
    <property type="evidence" value="ECO:0007669"/>
    <property type="project" value="InterPro"/>
</dbReference>
<feature type="transmembrane region" description="Helical" evidence="5">
    <location>
        <begin position="195"/>
        <end position="216"/>
    </location>
</feature>
<dbReference type="Proteomes" id="UP000677054">
    <property type="component" value="Unassembled WGS sequence"/>
</dbReference>
<dbReference type="EMBL" id="CAJPEV010020004">
    <property type="protein sequence ID" value="CAG0907939.1"/>
    <property type="molecule type" value="Genomic_DNA"/>
</dbReference>
<dbReference type="PANTHER" id="PTHR43578:SF3">
    <property type="entry name" value="NADH-QUINONE OXIDOREDUCTASE SUBUNIT F"/>
    <property type="match status" value="1"/>
</dbReference>
<dbReference type="Pfam" id="PF01257">
    <property type="entry name" value="2Fe-2S_thioredx"/>
    <property type="match status" value="1"/>
</dbReference>
<keyword evidence="1" id="KW-0004">4Fe-4S</keyword>
<organism evidence="7">
    <name type="scientific">Darwinula stevensoni</name>
    <dbReference type="NCBI Taxonomy" id="69355"/>
    <lineage>
        <taxon>Eukaryota</taxon>
        <taxon>Metazoa</taxon>
        <taxon>Ecdysozoa</taxon>
        <taxon>Arthropoda</taxon>
        <taxon>Crustacea</taxon>
        <taxon>Oligostraca</taxon>
        <taxon>Ostracoda</taxon>
        <taxon>Podocopa</taxon>
        <taxon>Podocopida</taxon>
        <taxon>Darwinulocopina</taxon>
        <taxon>Darwinuloidea</taxon>
        <taxon>Darwinulidae</taxon>
        <taxon>Darwinula</taxon>
    </lineage>
</organism>
<dbReference type="SUPFAM" id="SSF142019">
    <property type="entry name" value="Nqo1 FMN-binding domain-like"/>
    <property type="match status" value="1"/>
</dbReference>
<gene>
    <name evidence="7" type="ORF">DSTB1V02_LOCUS14975</name>
</gene>
<dbReference type="GO" id="GO:0051539">
    <property type="term" value="F:4 iron, 4 sulfur cluster binding"/>
    <property type="evidence" value="ECO:0007669"/>
    <property type="project" value="UniProtKB-KW"/>
</dbReference>
<keyword evidence="5" id="KW-0472">Membrane</keyword>
<dbReference type="PANTHER" id="PTHR43578">
    <property type="entry name" value="NADH-QUINONE OXIDOREDUCTASE SUBUNIT F"/>
    <property type="match status" value="1"/>
</dbReference>
<dbReference type="GO" id="GO:0046872">
    <property type="term" value="F:metal ion binding"/>
    <property type="evidence" value="ECO:0007669"/>
    <property type="project" value="UniProtKB-KW"/>
</dbReference>
<dbReference type="Gene3D" id="3.40.30.10">
    <property type="entry name" value="Glutaredoxin"/>
    <property type="match status" value="1"/>
</dbReference>
<feature type="non-terminal residue" evidence="7">
    <location>
        <position position="377"/>
    </location>
</feature>
<keyword evidence="5" id="KW-1133">Transmembrane helix</keyword>
<dbReference type="PROSITE" id="PS00644">
    <property type="entry name" value="COMPLEX1_51K_1"/>
    <property type="match status" value="1"/>
</dbReference>
<evidence type="ECO:0000256" key="2">
    <source>
        <dbReference type="ARBA" id="ARBA00022723"/>
    </source>
</evidence>
<reference evidence="7" key="1">
    <citation type="submission" date="2020-11" db="EMBL/GenBank/DDBJ databases">
        <authorList>
            <person name="Tran Van P."/>
        </authorList>
    </citation>
    <scope>NUCLEOTIDE SEQUENCE</scope>
</reference>
<proteinExistence type="predicted"/>
<dbReference type="InterPro" id="IPR037225">
    <property type="entry name" value="Nuo51_FMN-bd_sf"/>
</dbReference>
<dbReference type="SUPFAM" id="SSF142984">
    <property type="entry name" value="Nqo1 middle domain-like"/>
    <property type="match status" value="1"/>
</dbReference>
<dbReference type="Gene3D" id="3.10.20.600">
    <property type="match status" value="1"/>
</dbReference>
<name>A0A7R9FU20_9CRUS</name>